<proteinExistence type="predicted"/>
<dbReference type="AlphaFoldDB" id="A0A318KGS3"/>
<dbReference type="RefSeq" id="WP_022939538.1">
    <property type="nucleotide sequence ID" value="NZ_BAABZA010000003.1"/>
</dbReference>
<dbReference type="InterPro" id="IPR041492">
    <property type="entry name" value="HAD_2"/>
</dbReference>
<dbReference type="SFLD" id="SFLDG01129">
    <property type="entry name" value="C1.5:_HAD__Beta-PGM__Phosphata"/>
    <property type="match status" value="1"/>
</dbReference>
<dbReference type="InterPro" id="IPR052550">
    <property type="entry name" value="Pyrimidine_5'-ntase_YjjG"/>
</dbReference>
<dbReference type="NCBIfam" id="TIGR02254">
    <property type="entry name" value="YjjG_YfnB"/>
    <property type="match status" value="1"/>
</dbReference>
<dbReference type="GeneID" id="94442359"/>
<dbReference type="InterPro" id="IPR036412">
    <property type="entry name" value="HAD-like_sf"/>
</dbReference>
<evidence type="ECO:0000313" key="1">
    <source>
        <dbReference type="EMBL" id="MDY5168765.1"/>
    </source>
</evidence>
<protein>
    <submittedName>
        <fullName evidence="2">2-haloacid dehalogenase/putative hydrolase of the HAD superfamily</fullName>
    </submittedName>
    <submittedName>
        <fullName evidence="1">YjjG family noncanonical pyrimidine nucleotidase</fullName>
    </submittedName>
</protein>
<dbReference type="Gene3D" id="3.40.50.1000">
    <property type="entry name" value="HAD superfamily/HAD-like"/>
    <property type="match status" value="1"/>
</dbReference>
<accession>A0A318KGS3</accession>
<name>A0A318KGS3_9FIRM</name>
<keyword evidence="2" id="KW-0378">Hydrolase</keyword>
<dbReference type="InterPro" id="IPR023214">
    <property type="entry name" value="HAD_sf"/>
</dbReference>
<dbReference type="Gene3D" id="1.10.150.240">
    <property type="entry name" value="Putative phosphatase, domain 2"/>
    <property type="match status" value="1"/>
</dbReference>
<sequence length="227" mass="26141">MNYDKLLFDADATLYDFKAAEKQAFMLTMENHGFDCSLGSYELYSKINDDMWKRLERKEIGKAELRVERFASYAAATHQLMDAEQISMEYTNNLAEMGILFDDAMAVIQTVSQKIECSIASNGIGYVQRRRFAKSGIEPYFKHLFISEELQAEKPDPKFFKRVEEVLEIHDPKRILFVGDSLSADIKGGVMAGWTTVWYNPDHLKNLSEYQPDYEIDSLSQVIDLLN</sequence>
<dbReference type="PANTHER" id="PTHR47478">
    <property type="match status" value="1"/>
</dbReference>
<dbReference type="Proteomes" id="UP001276902">
    <property type="component" value="Unassembled WGS sequence"/>
</dbReference>
<evidence type="ECO:0000313" key="2">
    <source>
        <dbReference type="EMBL" id="PXX77344.1"/>
    </source>
</evidence>
<dbReference type="NCBIfam" id="TIGR01509">
    <property type="entry name" value="HAD-SF-IA-v3"/>
    <property type="match status" value="1"/>
</dbReference>
<dbReference type="EMBL" id="JALDAW010000016">
    <property type="protein sequence ID" value="MDY5168765.1"/>
    <property type="molecule type" value="Genomic_DNA"/>
</dbReference>
<dbReference type="Pfam" id="PF13419">
    <property type="entry name" value="HAD_2"/>
    <property type="match status" value="1"/>
</dbReference>
<dbReference type="InterPro" id="IPR023198">
    <property type="entry name" value="PGP-like_dom2"/>
</dbReference>
<comment type="caution">
    <text evidence="2">The sequence shown here is derived from an EMBL/GenBank/DDBJ whole genome shotgun (WGS) entry which is preliminary data.</text>
</comment>
<dbReference type="SUPFAM" id="SSF56784">
    <property type="entry name" value="HAD-like"/>
    <property type="match status" value="1"/>
</dbReference>
<dbReference type="PANTHER" id="PTHR47478:SF1">
    <property type="entry name" value="PYRIMIDINE 5'-NUCLEOTIDASE YJJG"/>
    <property type="match status" value="1"/>
</dbReference>
<dbReference type="STRING" id="1034346.GCA_000313565_03260"/>
<dbReference type="NCBIfam" id="TIGR01549">
    <property type="entry name" value="HAD-SF-IA-v1"/>
    <property type="match status" value="1"/>
</dbReference>
<dbReference type="EMBL" id="QJKH01000011">
    <property type="protein sequence ID" value="PXX77344.1"/>
    <property type="molecule type" value="Genomic_DNA"/>
</dbReference>
<organism evidence="2 3">
    <name type="scientific">Dielma fastidiosa</name>
    <dbReference type="NCBI Taxonomy" id="1034346"/>
    <lineage>
        <taxon>Bacteria</taxon>
        <taxon>Bacillati</taxon>
        <taxon>Bacillota</taxon>
        <taxon>Erysipelotrichia</taxon>
        <taxon>Erysipelotrichales</taxon>
        <taxon>Erysipelotrichaceae</taxon>
        <taxon>Dielma</taxon>
    </lineage>
</organism>
<gene>
    <name evidence="2" type="ORF">DES51_11196</name>
    <name evidence="1" type="ORF">MQE39_11635</name>
</gene>
<dbReference type="SFLD" id="SFLDS00003">
    <property type="entry name" value="Haloacid_Dehalogenase"/>
    <property type="match status" value="1"/>
</dbReference>
<evidence type="ECO:0000313" key="3">
    <source>
        <dbReference type="Proteomes" id="UP000247612"/>
    </source>
</evidence>
<dbReference type="InterPro" id="IPR006439">
    <property type="entry name" value="HAD-SF_hydro_IA"/>
</dbReference>
<reference evidence="1" key="2">
    <citation type="submission" date="2022-03" db="EMBL/GenBank/DDBJ databases">
        <title>First case of bacteraemia caused by Dielma fastidiosa in a patient hospitalised with diverticulitis.</title>
        <authorList>
            <person name="Forman-Ankjaer B."/>
            <person name="Hvid-Jensen F."/>
            <person name="Kobel C.M."/>
            <person name="Greve T."/>
        </authorList>
    </citation>
    <scope>NUCLEOTIDE SEQUENCE</scope>
    <source>
        <strain evidence="1">AUH_DF_2021</strain>
    </source>
</reference>
<reference evidence="2 3" key="1">
    <citation type="submission" date="2018-05" db="EMBL/GenBank/DDBJ databases">
        <title>Genomic Encyclopedia of Type Strains, Phase IV (KMG-IV): sequencing the most valuable type-strain genomes for metagenomic binning, comparative biology and taxonomic classification.</title>
        <authorList>
            <person name="Goeker M."/>
        </authorList>
    </citation>
    <scope>NUCLEOTIDE SEQUENCE [LARGE SCALE GENOMIC DNA]</scope>
    <source>
        <strain evidence="2 3">JC118</strain>
    </source>
</reference>
<keyword evidence="3" id="KW-1185">Reference proteome</keyword>
<dbReference type="InterPro" id="IPR011951">
    <property type="entry name" value="HAD-SF_hydro_IA_YjjG/PynA"/>
</dbReference>
<dbReference type="GO" id="GO:0008253">
    <property type="term" value="F:5'-nucleotidase activity"/>
    <property type="evidence" value="ECO:0007669"/>
    <property type="project" value="InterPro"/>
</dbReference>
<dbReference type="Proteomes" id="UP000247612">
    <property type="component" value="Unassembled WGS sequence"/>
</dbReference>